<evidence type="ECO:0000256" key="11">
    <source>
        <dbReference type="ARBA" id="ARBA00023237"/>
    </source>
</evidence>
<evidence type="ECO:0000313" key="18">
    <source>
        <dbReference type="Proteomes" id="UP001056201"/>
    </source>
</evidence>
<keyword evidence="5 12" id="KW-0812">Transmembrane</keyword>
<evidence type="ECO:0000256" key="9">
    <source>
        <dbReference type="ARBA" id="ARBA00023136"/>
    </source>
</evidence>
<comment type="subcellular location">
    <subcellularLocation>
        <location evidence="1 12">Cell outer membrane</location>
        <topology evidence="1 12">Multi-pass membrane protein</topology>
    </subcellularLocation>
</comment>
<dbReference type="Proteomes" id="UP001056201">
    <property type="component" value="Chromosome 2"/>
</dbReference>
<evidence type="ECO:0000256" key="2">
    <source>
        <dbReference type="ARBA" id="ARBA00009810"/>
    </source>
</evidence>
<dbReference type="InterPro" id="IPR039426">
    <property type="entry name" value="TonB-dep_rcpt-like"/>
</dbReference>
<evidence type="ECO:0000256" key="8">
    <source>
        <dbReference type="ARBA" id="ARBA00023077"/>
    </source>
</evidence>
<keyword evidence="10 17" id="KW-0675">Receptor</keyword>
<keyword evidence="11 12" id="KW-0998">Cell outer membrane</keyword>
<dbReference type="SUPFAM" id="SSF56935">
    <property type="entry name" value="Porins"/>
    <property type="match status" value="1"/>
</dbReference>
<gene>
    <name evidence="17" type="ORF">MW290_22695</name>
</gene>
<keyword evidence="8 13" id="KW-0798">TonB box</keyword>
<dbReference type="Gene3D" id="2.40.170.20">
    <property type="entry name" value="TonB-dependent receptor, beta-barrel domain"/>
    <property type="match status" value="1"/>
</dbReference>
<dbReference type="PANTHER" id="PTHR30069:SF53">
    <property type="entry name" value="COLICIN I RECEPTOR-RELATED"/>
    <property type="match status" value="1"/>
</dbReference>
<keyword evidence="4 12" id="KW-1134">Transmembrane beta strand</keyword>
<dbReference type="RefSeq" id="WP_250199918.1">
    <property type="nucleotide sequence ID" value="NZ_CP097636.1"/>
</dbReference>
<evidence type="ECO:0000256" key="5">
    <source>
        <dbReference type="ARBA" id="ARBA00022692"/>
    </source>
</evidence>
<keyword evidence="6 14" id="KW-0732">Signal</keyword>
<evidence type="ECO:0000259" key="15">
    <source>
        <dbReference type="Pfam" id="PF00593"/>
    </source>
</evidence>
<dbReference type="Pfam" id="PF07715">
    <property type="entry name" value="Plug"/>
    <property type="match status" value="1"/>
</dbReference>
<dbReference type="Pfam" id="PF00593">
    <property type="entry name" value="TonB_dep_Rec_b-barrel"/>
    <property type="match status" value="1"/>
</dbReference>
<accession>A0ABY4SIG5</accession>
<evidence type="ECO:0000313" key="17">
    <source>
        <dbReference type="EMBL" id="URI11727.1"/>
    </source>
</evidence>
<evidence type="ECO:0000256" key="12">
    <source>
        <dbReference type="PROSITE-ProRule" id="PRU01360"/>
    </source>
</evidence>
<keyword evidence="18" id="KW-1185">Reference proteome</keyword>
<keyword evidence="9 12" id="KW-0472">Membrane</keyword>
<feature type="domain" description="TonB-dependent receptor plug" evidence="16">
    <location>
        <begin position="48"/>
        <end position="153"/>
    </location>
</feature>
<evidence type="ECO:0000256" key="6">
    <source>
        <dbReference type="ARBA" id="ARBA00022729"/>
    </source>
</evidence>
<evidence type="ECO:0000256" key="14">
    <source>
        <dbReference type="SAM" id="SignalP"/>
    </source>
</evidence>
<keyword evidence="7" id="KW-0406">Ion transport</keyword>
<dbReference type="InterPro" id="IPR000531">
    <property type="entry name" value="Beta-barrel_TonB"/>
</dbReference>
<sequence length="630" mass="67434">MNSKSSALRARPASWTLRLAVAACFAGGAAAHAQTVVVTGSREPLPLDRVTADVVVIDADRIRSSTADSVEDLLRREAGVQVSRNGGPGKSAAVFIRGASASNTVVLVDGVRIGSGTLGQVEFEALSLSQIDRIEVLRGPGSSLYGADAAGGVIQIFTRTGKAGGGINLEANAAVGGYGARQGGVAVSGGSGAFDYAASISHESDDGVSALRPGDRFGNYNPDKDGHLRTSSSLKLGFTPVDGHRLGLLVTDNRLRSQYDGSEYLAPSFAQDASGDMRNTLKTRVVALDYRGRVSSAWTTSVQLARNTDDLVSGFRAPDTYRTERDQFTWQNAWTPDADTQVVLAYEHLGEQAESSSYVRGESRHNNALVLGVSSRFGDHTLQADLRRDDSSVYGGNTTGRLGWRMSLTPAWSVRALAGTTFRAPSFNDLYFPDYGVPTIEAERGRSIEAGVEWRRNGSEASATVYRNRVKNLIAYQPDASFCPPDVGYQYGCAGNVGRAVLQGATLSGAHRVGALQLRATVDFLDATDDDTGARLTRRAAHQESLSADYELGAWSFGAALQSVGRRPDGNVNLGAYALLDLSARWRFMPQWQLEAKVLNVADKDYSPARDYQALGRQAWLGLRYSARGL</sequence>
<evidence type="ECO:0000256" key="10">
    <source>
        <dbReference type="ARBA" id="ARBA00023170"/>
    </source>
</evidence>
<name>A0ABY4SIG5_AQUTE</name>
<dbReference type="CDD" id="cd01347">
    <property type="entry name" value="ligand_gated_channel"/>
    <property type="match status" value="1"/>
</dbReference>
<protein>
    <submittedName>
        <fullName evidence="17">TonB-dependent receptor</fullName>
    </submittedName>
</protein>
<dbReference type="PANTHER" id="PTHR30069">
    <property type="entry name" value="TONB-DEPENDENT OUTER MEMBRANE RECEPTOR"/>
    <property type="match status" value="1"/>
</dbReference>
<evidence type="ECO:0000256" key="4">
    <source>
        <dbReference type="ARBA" id="ARBA00022452"/>
    </source>
</evidence>
<dbReference type="EMBL" id="CP097636">
    <property type="protein sequence ID" value="URI11727.1"/>
    <property type="molecule type" value="Genomic_DNA"/>
</dbReference>
<dbReference type="InterPro" id="IPR036942">
    <property type="entry name" value="Beta-barrel_TonB_sf"/>
</dbReference>
<proteinExistence type="inferred from homology"/>
<evidence type="ECO:0000259" key="16">
    <source>
        <dbReference type="Pfam" id="PF07715"/>
    </source>
</evidence>
<evidence type="ECO:0000256" key="7">
    <source>
        <dbReference type="ARBA" id="ARBA00023065"/>
    </source>
</evidence>
<organism evidence="17 18">
    <name type="scientific">Aquincola tertiaricarbonis</name>
    <dbReference type="NCBI Taxonomy" id="391953"/>
    <lineage>
        <taxon>Bacteria</taxon>
        <taxon>Pseudomonadati</taxon>
        <taxon>Pseudomonadota</taxon>
        <taxon>Betaproteobacteria</taxon>
        <taxon>Burkholderiales</taxon>
        <taxon>Sphaerotilaceae</taxon>
        <taxon>Aquincola</taxon>
    </lineage>
</organism>
<dbReference type="PROSITE" id="PS52016">
    <property type="entry name" value="TONB_DEPENDENT_REC_3"/>
    <property type="match status" value="1"/>
</dbReference>
<reference evidence="17" key="1">
    <citation type="submission" date="2022-05" db="EMBL/GenBank/DDBJ databases">
        <title>An RpoN-dependent PEP-CTERM gene is involved in floc formation of an Aquincola tertiaricarbonis strain.</title>
        <authorList>
            <person name="Qiu D."/>
            <person name="Xia M."/>
        </authorList>
    </citation>
    <scope>NUCLEOTIDE SEQUENCE</scope>
    <source>
        <strain evidence="17">RN12</strain>
    </source>
</reference>
<comment type="similarity">
    <text evidence="2 12 13">Belongs to the TonB-dependent receptor family.</text>
</comment>
<evidence type="ECO:0000256" key="1">
    <source>
        <dbReference type="ARBA" id="ARBA00004571"/>
    </source>
</evidence>
<evidence type="ECO:0000256" key="13">
    <source>
        <dbReference type="RuleBase" id="RU003357"/>
    </source>
</evidence>
<keyword evidence="3 12" id="KW-0813">Transport</keyword>
<feature type="chain" id="PRO_5046329093" evidence="14">
    <location>
        <begin position="34"/>
        <end position="630"/>
    </location>
</feature>
<dbReference type="InterPro" id="IPR037066">
    <property type="entry name" value="Plug_dom_sf"/>
</dbReference>
<feature type="signal peptide" evidence="14">
    <location>
        <begin position="1"/>
        <end position="33"/>
    </location>
</feature>
<dbReference type="Gene3D" id="2.170.130.10">
    <property type="entry name" value="TonB-dependent receptor, plug domain"/>
    <property type="match status" value="1"/>
</dbReference>
<evidence type="ECO:0000256" key="3">
    <source>
        <dbReference type="ARBA" id="ARBA00022448"/>
    </source>
</evidence>
<feature type="domain" description="TonB-dependent receptor-like beta-barrel" evidence="15">
    <location>
        <begin position="220"/>
        <end position="601"/>
    </location>
</feature>
<dbReference type="InterPro" id="IPR012910">
    <property type="entry name" value="Plug_dom"/>
</dbReference>